<feature type="domain" description="IC97/Casc1 N-terminal" evidence="3">
    <location>
        <begin position="57"/>
        <end position="185"/>
    </location>
</feature>
<comment type="caution">
    <text evidence="4">The sequence shown here is derived from an EMBL/GenBank/DDBJ whole genome shotgun (WGS) entry which is preliminary data.</text>
</comment>
<accession>A0AA40KXD7</accession>
<dbReference type="PANTHER" id="PTHR20929">
    <property type="entry name" value="LUNG ADENOMA SUSCEPTIBILITY 1-RELATED"/>
    <property type="match status" value="1"/>
</dbReference>
<evidence type="ECO:0000313" key="4">
    <source>
        <dbReference type="EMBL" id="KAK1136443.1"/>
    </source>
</evidence>
<feature type="region of interest" description="Disordered" evidence="2">
    <location>
        <begin position="1"/>
        <end position="38"/>
    </location>
</feature>
<dbReference type="InterPro" id="IPR023247">
    <property type="entry name" value="IC97/Dnai7-like"/>
</dbReference>
<dbReference type="GO" id="GO:0008017">
    <property type="term" value="F:microtubule binding"/>
    <property type="evidence" value="ECO:0007669"/>
    <property type="project" value="TreeGrafter"/>
</dbReference>
<name>A0AA40KXD7_9HYME</name>
<proteinExistence type="inferred from homology"/>
<dbReference type="EMBL" id="JAHYIQ010000001">
    <property type="protein sequence ID" value="KAK1136443.1"/>
    <property type="molecule type" value="Genomic_DNA"/>
</dbReference>
<comment type="similarity">
    <text evidence="1">Belongs to the DNAI7 family.</text>
</comment>
<evidence type="ECO:0000259" key="3">
    <source>
        <dbReference type="Pfam" id="PF15927"/>
    </source>
</evidence>
<evidence type="ECO:0000256" key="2">
    <source>
        <dbReference type="SAM" id="MobiDB-lite"/>
    </source>
</evidence>
<dbReference type="GO" id="GO:0005930">
    <property type="term" value="C:axoneme"/>
    <property type="evidence" value="ECO:0007669"/>
    <property type="project" value="TreeGrafter"/>
</dbReference>
<organism evidence="4 5">
    <name type="scientific">Melipona bicolor</name>
    <dbReference type="NCBI Taxonomy" id="60889"/>
    <lineage>
        <taxon>Eukaryota</taxon>
        <taxon>Metazoa</taxon>
        <taxon>Ecdysozoa</taxon>
        <taxon>Arthropoda</taxon>
        <taxon>Hexapoda</taxon>
        <taxon>Insecta</taxon>
        <taxon>Pterygota</taxon>
        <taxon>Neoptera</taxon>
        <taxon>Endopterygota</taxon>
        <taxon>Hymenoptera</taxon>
        <taxon>Apocrita</taxon>
        <taxon>Aculeata</taxon>
        <taxon>Apoidea</taxon>
        <taxon>Anthophila</taxon>
        <taxon>Apidae</taxon>
        <taxon>Melipona</taxon>
    </lineage>
</organism>
<sequence>MAAAAIAERSDVAEKRKKERKEGISPEEKPDVSPGTLDVDKITRMEDVRNLMIKDLQEEIRLEQYNEKRKAEIETEEEANRQRQLKQTHAVLSRHWTALAENMLQLEQEENWARYMTCEGLPDPGSLPDMNTFLFLWSLKDEEATMSTIEEKCRVITHLLSKIDRIIRFSTMISKEYVAECESVRGSREKSRFCSKTNQSLIFQTP</sequence>
<dbReference type="AlphaFoldDB" id="A0AA40KXD7"/>
<evidence type="ECO:0000313" key="5">
    <source>
        <dbReference type="Proteomes" id="UP001177670"/>
    </source>
</evidence>
<dbReference type="Pfam" id="PF15927">
    <property type="entry name" value="Casc1_N"/>
    <property type="match status" value="1"/>
</dbReference>
<dbReference type="GO" id="GO:0048487">
    <property type="term" value="F:beta-tubulin binding"/>
    <property type="evidence" value="ECO:0007669"/>
    <property type="project" value="TreeGrafter"/>
</dbReference>
<evidence type="ECO:0000256" key="1">
    <source>
        <dbReference type="ARBA" id="ARBA00024332"/>
    </source>
</evidence>
<protein>
    <recommendedName>
        <fullName evidence="3">IC97/Casc1 N-terminal domain-containing protein</fullName>
    </recommendedName>
</protein>
<dbReference type="Proteomes" id="UP001177670">
    <property type="component" value="Unassembled WGS sequence"/>
</dbReference>
<keyword evidence="5" id="KW-1185">Reference proteome</keyword>
<dbReference type="InterPro" id="IPR031826">
    <property type="entry name" value="IC97/Casc1_N"/>
</dbReference>
<feature type="compositionally biased region" description="Basic and acidic residues" evidence="2">
    <location>
        <begin position="8"/>
        <end position="31"/>
    </location>
</feature>
<reference evidence="4" key="1">
    <citation type="submission" date="2021-10" db="EMBL/GenBank/DDBJ databases">
        <title>Melipona bicolor Genome sequencing and assembly.</title>
        <authorList>
            <person name="Araujo N.S."/>
            <person name="Arias M.C."/>
        </authorList>
    </citation>
    <scope>NUCLEOTIDE SEQUENCE</scope>
    <source>
        <strain evidence="4">USP_2M_L1-L4_2017</strain>
        <tissue evidence="4">Whole body</tissue>
    </source>
</reference>
<dbReference type="PANTHER" id="PTHR20929:SF11">
    <property type="entry name" value="DYNEIN AXONEMAL INTERMEDIATE CHAIN 7"/>
    <property type="match status" value="1"/>
</dbReference>
<gene>
    <name evidence="4" type="ORF">K0M31_000995</name>
</gene>